<keyword evidence="1" id="KW-0732">Signal</keyword>
<name>A0A2T0T5P3_9BACT</name>
<accession>A0A2T0T5P3</accession>
<organism evidence="2 3">
    <name type="scientific">Spirosoma oryzae</name>
    <dbReference type="NCBI Taxonomy" id="1469603"/>
    <lineage>
        <taxon>Bacteria</taxon>
        <taxon>Pseudomonadati</taxon>
        <taxon>Bacteroidota</taxon>
        <taxon>Cytophagia</taxon>
        <taxon>Cytophagales</taxon>
        <taxon>Cytophagaceae</taxon>
        <taxon>Spirosoma</taxon>
    </lineage>
</organism>
<dbReference type="EMBL" id="PVTE01000006">
    <property type="protein sequence ID" value="PRY40959.1"/>
    <property type="molecule type" value="Genomic_DNA"/>
</dbReference>
<dbReference type="Proteomes" id="UP000238375">
    <property type="component" value="Unassembled WGS sequence"/>
</dbReference>
<proteinExistence type="predicted"/>
<reference evidence="2 3" key="1">
    <citation type="submission" date="2018-03" db="EMBL/GenBank/DDBJ databases">
        <title>Genomic Encyclopedia of Archaeal and Bacterial Type Strains, Phase II (KMG-II): from individual species to whole genera.</title>
        <authorList>
            <person name="Goeker M."/>
        </authorList>
    </citation>
    <scope>NUCLEOTIDE SEQUENCE [LARGE SCALE GENOMIC DNA]</scope>
    <source>
        <strain evidence="2 3">DSM 28354</strain>
    </source>
</reference>
<dbReference type="RefSeq" id="WP_106137390.1">
    <property type="nucleotide sequence ID" value="NZ_PVTE01000006.1"/>
</dbReference>
<comment type="caution">
    <text evidence="2">The sequence shown here is derived from an EMBL/GenBank/DDBJ whole genome shotgun (WGS) entry which is preliminary data.</text>
</comment>
<dbReference type="AlphaFoldDB" id="A0A2T0T5P3"/>
<sequence>MIRFYAFSSLLMLWALATQAQYQLRPATVTDSHQQTSTGSLRFYDSERSRATIEFIPQGSAVVKTIPVSDVQLLRIDNGSTYRGLTLVVPYYKIEPVLPSDAIIDHTDTTSVLAEQLLDSPLAQLYRFADSRLKTRYVLVKNDSVILLHNIELQLNRRNALYSYSEPVFRRELKAALTECPTLNTDRVQYTENSLIALLSEYLRFCRVTPTQQIVKKAFDSPIVDIGMSGYFLGRVDNFSVSSYMATVQLLLPKRFHNVFVMLDVGRVRYEWEPYSYSNPMLGLFAGRYFGRGAFQAKVYSGITNATGFLDTGVGLSYRKLISIEGRYPVVSLAINGFRTPMSPFLTARVFVPLSKGHRVQLRR</sequence>
<dbReference type="OrthoDB" id="921445at2"/>
<gene>
    <name evidence="2" type="ORF">CLV58_106144</name>
</gene>
<keyword evidence="3" id="KW-1185">Reference proteome</keyword>
<protein>
    <submittedName>
        <fullName evidence="2">Uncharacterized protein</fullName>
    </submittedName>
</protein>
<feature type="chain" id="PRO_5015455375" evidence="1">
    <location>
        <begin position="21"/>
        <end position="364"/>
    </location>
</feature>
<evidence type="ECO:0000256" key="1">
    <source>
        <dbReference type="SAM" id="SignalP"/>
    </source>
</evidence>
<evidence type="ECO:0000313" key="2">
    <source>
        <dbReference type="EMBL" id="PRY40959.1"/>
    </source>
</evidence>
<evidence type="ECO:0000313" key="3">
    <source>
        <dbReference type="Proteomes" id="UP000238375"/>
    </source>
</evidence>
<feature type="signal peptide" evidence="1">
    <location>
        <begin position="1"/>
        <end position="20"/>
    </location>
</feature>